<feature type="transmembrane region" description="Helical" evidence="7">
    <location>
        <begin position="349"/>
        <end position="382"/>
    </location>
</feature>
<evidence type="ECO:0000256" key="3">
    <source>
        <dbReference type="ARBA" id="ARBA00022692"/>
    </source>
</evidence>
<evidence type="ECO:0000256" key="6">
    <source>
        <dbReference type="SAM" id="MobiDB-lite"/>
    </source>
</evidence>
<comment type="similarity">
    <text evidence="2">Belongs to the autoinducer-2 exporter (AI-2E) (TC 2.A.86) family.</text>
</comment>
<dbReference type="AlphaFoldDB" id="G6E8Q0"/>
<gene>
    <name evidence="8" type="ORF">NSU_0721</name>
</gene>
<comment type="caution">
    <text evidence="8">The sequence shown here is derived from an EMBL/GenBank/DDBJ whole genome shotgun (WGS) entry which is preliminary data.</text>
</comment>
<dbReference type="PANTHER" id="PTHR21716:SF4">
    <property type="entry name" value="TRANSMEMBRANE PROTEIN 245"/>
    <property type="match status" value="1"/>
</dbReference>
<evidence type="ECO:0000313" key="9">
    <source>
        <dbReference type="Proteomes" id="UP000004030"/>
    </source>
</evidence>
<dbReference type="EMBL" id="AGFM01000009">
    <property type="protein sequence ID" value="EHJ62124.1"/>
    <property type="molecule type" value="Genomic_DNA"/>
</dbReference>
<evidence type="ECO:0000256" key="1">
    <source>
        <dbReference type="ARBA" id="ARBA00004141"/>
    </source>
</evidence>
<dbReference type="STRING" id="1088721.JI59_16525"/>
<dbReference type="PATRIC" id="fig|1088721.3.peg.711"/>
<feature type="transmembrane region" description="Helical" evidence="7">
    <location>
        <begin position="102"/>
        <end position="124"/>
    </location>
</feature>
<protein>
    <recommendedName>
        <fullName evidence="10">Permease</fullName>
    </recommendedName>
</protein>
<proteinExistence type="inferred from homology"/>
<keyword evidence="5 7" id="KW-0472">Membrane</keyword>
<feature type="transmembrane region" description="Helical" evidence="7">
    <location>
        <begin position="312"/>
        <end position="329"/>
    </location>
</feature>
<dbReference type="Proteomes" id="UP000004030">
    <property type="component" value="Unassembled WGS sequence"/>
</dbReference>
<evidence type="ECO:0000256" key="4">
    <source>
        <dbReference type="ARBA" id="ARBA00022989"/>
    </source>
</evidence>
<dbReference type="GO" id="GO:0016020">
    <property type="term" value="C:membrane"/>
    <property type="evidence" value="ECO:0007669"/>
    <property type="project" value="UniProtKB-SubCell"/>
</dbReference>
<keyword evidence="3 7" id="KW-0812">Transmembrane</keyword>
<feature type="transmembrane region" description="Helical" evidence="7">
    <location>
        <begin position="192"/>
        <end position="215"/>
    </location>
</feature>
<evidence type="ECO:0008006" key="10">
    <source>
        <dbReference type="Google" id="ProtNLM"/>
    </source>
</evidence>
<keyword evidence="4 7" id="KW-1133">Transmembrane helix</keyword>
<sequence length="425" mass="45131">MRCCLARFGEKIHPSLAAAKIGDGIAGFHDIAPPMETKRPSAYGLEDYAFIGLVILVTVAFAWLLAPYFGAVLWGIVAAILFEPMTRKLEVKLGGRPNTAAALVLLLLLAIFILPALFLGASLVQEATSLYDRISSGQIDLGAMLQRLRTALPDQIGDTVARYTSTDFETLRREFGSGIASGLQDIASRLLIVGQGALSFIAALGVMLYLTFFLLRDGERYGELVRTAIPLRPHLRDALLDHFMLVVRATMKGTVVVAVMQGLVGGLIFSAIGIEGALLWGVLMGFFSLLPAVGTGIVWVPVAGYLLATGNYVEGGVMIFCGVFIIGMIDNLLRPILVGRDTRMPDFVVLIATLSGLELFGLNGFIVGPVIAALFIAVWNLVSEAKGAGSLTNIKGTEAARRAQAAQAEGEADAAAESEAEAHPG</sequence>
<comment type="subcellular location">
    <subcellularLocation>
        <location evidence="1">Membrane</location>
        <topology evidence="1">Multi-pass membrane protein</topology>
    </subcellularLocation>
</comment>
<name>G6E8Q0_9SPHN</name>
<feature type="compositionally biased region" description="Acidic residues" evidence="6">
    <location>
        <begin position="410"/>
        <end position="419"/>
    </location>
</feature>
<feature type="transmembrane region" description="Helical" evidence="7">
    <location>
        <begin position="278"/>
        <end position="300"/>
    </location>
</feature>
<keyword evidence="9" id="KW-1185">Reference proteome</keyword>
<evidence type="ECO:0000256" key="2">
    <source>
        <dbReference type="ARBA" id="ARBA00009773"/>
    </source>
</evidence>
<feature type="transmembrane region" description="Helical" evidence="7">
    <location>
        <begin position="48"/>
        <end position="81"/>
    </location>
</feature>
<dbReference type="InterPro" id="IPR002549">
    <property type="entry name" value="AI-2E-like"/>
</dbReference>
<feature type="region of interest" description="Disordered" evidence="6">
    <location>
        <begin position="402"/>
        <end position="425"/>
    </location>
</feature>
<dbReference type="eggNOG" id="COG0628">
    <property type="taxonomic scope" value="Bacteria"/>
</dbReference>
<accession>G6E8Q0</accession>
<dbReference type="PANTHER" id="PTHR21716">
    <property type="entry name" value="TRANSMEMBRANE PROTEIN"/>
    <property type="match status" value="1"/>
</dbReference>
<evidence type="ECO:0000313" key="8">
    <source>
        <dbReference type="EMBL" id="EHJ62124.1"/>
    </source>
</evidence>
<reference evidence="8 9" key="1">
    <citation type="journal article" date="2012" name="J. Bacteriol.">
        <title>Genome sequence of benzo(a)pyrene-degrading bacterium Novosphingobium pentaromativorans US6-1.</title>
        <authorList>
            <person name="Luo Y.R."/>
            <person name="Kang S.G."/>
            <person name="Kim S.J."/>
            <person name="Kim M.R."/>
            <person name="Li N."/>
            <person name="Lee J.H."/>
            <person name="Kwon K.K."/>
        </authorList>
    </citation>
    <scope>NUCLEOTIDE SEQUENCE [LARGE SCALE GENOMIC DNA]</scope>
    <source>
        <strain evidence="8 9">US6-1</strain>
    </source>
</reference>
<feature type="transmembrane region" description="Helical" evidence="7">
    <location>
        <begin position="253"/>
        <end position="272"/>
    </location>
</feature>
<evidence type="ECO:0000256" key="7">
    <source>
        <dbReference type="SAM" id="Phobius"/>
    </source>
</evidence>
<organism evidence="8 9">
    <name type="scientific">Novosphingobium pentaromativorans US6-1</name>
    <dbReference type="NCBI Taxonomy" id="1088721"/>
    <lineage>
        <taxon>Bacteria</taxon>
        <taxon>Pseudomonadati</taxon>
        <taxon>Pseudomonadota</taxon>
        <taxon>Alphaproteobacteria</taxon>
        <taxon>Sphingomonadales</taxon>
        <taxon>Sphingomonadaceae</taxon>
        <taxon>Novosphingobium</taxon>
    </lineage>
</organism>
<evidence type="ECO:0000256" key="5">
    <source>
        <dbReference type="ARBA" id="ARBA00023136"/>
    </source>
</evidence>
<dbReference type="Pfam" id="PF01594">
    <property type="entry name" value="AI-2E_transport"/>
    <property type="match status" value="1"/>
</dbReference>